<dbReference type="InterPro" id="IPR028090">
    <property type="entry name" value="JAB_dom_prok"/>
</dbReference>
<keyword evidence="9" id="KW-1185">Reference proteome</keyword>
<dbReference type="Pfam" id="PF14464">
    <property type="entry name" value="Prok-JAB"/>
    <property type="match status" value="1"/>
</dbReference>
<dbReference type="RefSeq" id="WP_115468185.1">
    <property type="nucleotide sequence ID" value="NZ_QKRA01000004.1"/>
</dbReference>
<dbReference type="Gene3D" id="3.40.140.10">
    <property type="entry name" value="Cytidine Deaminase, domain 2"/>
    <property type="match status" value="1"/>
</dbReference>
<reference evidence="8 9" key="1">
    <citation type="submission" date="2018-06" db="EMBL/GenBank/DDBJ databases">
        <title>Marinomonas sp. YLB-05 draft genome sequence.</title>
        <authorList>
            <person name="Yu L."/>
            <person name="Tang X."/>
        </authorList>
    </citation>
    <scope>NUCLEOTIDE SEQUENCE [LARGE SCALE GENOMIC DNA]</scope>
    <source>
        <strain evidence="8 9">YLB-05</strain>
    </source>
</reference>
<name>A0A370U8Q1_9GAMM</name>
<dbReference type="InterPro" id="IPR032865">
    <property type="entry name" value="Prok-E2_A"/>
</dbReference>
<dbReference type="InterPro" id="IPR000594">
    <property type="entry name" value="ThiF_NAD_FAD-bd"/>
</dbReference>
<evidence type="ECO:0000259" key="7">
    <source>
        <dbReference type="Pfam" id="PF14464"/>
    </source>
</evidence>
<feature type="domain" description="THIF-type NAD/FAD binding fold" evidence="6">
    <location>
        <begin position="364"/>
        <end position="517"/>
    </location>
</feature>
<organism evidence="8 9">
    <name type="scientific">Marinomonas piezotolerans</name>
    <dbReference type="NCBI Taxonomy" id="2213058"/>
    <lineage>
        <taxon>Bacteria</taxon>
        <taxon>Pseudomonadati</taxon>
        <taxon>Pseudomonadota</taxon>
        <taxon>Gammaproteobacteria</taxon>
        <taxon>Oceanospirillales</taxon>
        <taxon>Oceanospirillaceae</taxon>
        <taxon>Marinomonas</taxon>
    </lineage>
</organism>
<dbReference type="AlphaFoldDB" id="A0A370U8Q1"/>
<gene>
    <name evidence="8" type="ORF">DN730_10970</name>
</gene>
<dbReference type="InterPro" id="IPR035985">
    <property type="entry name" value="Ubiquitin-activating_enz"/>
</dbReference>
<evidence type="ECO:0000313" key="8">
    <source>
        <dbReference type="EMBL" id="RDL44147.1"/>
    </source>
</evidence>
<dbReference type="GO" id="GO:0008641">
    <property type="term" value="F:ubiquitin-like modifier activating enzyme activity"/>
    <property type="evidence" value="ECO:0007669"/>
    <property type="project" value="InterPro"/>
</dbReference>
<evidence type="ECO:0000256" key="5">
    <source>
        <dbReference type="ARBA" id="ARBA00023049"/>
    </source>
</evidence>
<evidence type="ECO:0000259" key="6">
    <source>
        <dbReference type="Pfam" id="PF00899"/>
    </source>
</evidence>
<dbReference type="GO" id="GO:0046872">
    <property type="term" value="F:metal ion binding"/>
    <property type="evidence" value="ECO:0007669"/>
    <property type="project" value="UniProtKB-KW"/>
</dbReference>
<feature type="domain" description="JAB" evidence="7">
    <location>
        <begin position="622"/>
        <end position="725"/>
    </location>
</feature>
<dbReference type="Pfam" id="PF14457">
    <property type="entry name" value="Prok-E2_A"/>
    <property type="match status" value="1"/>
</dbReference>
<accession>A0A370U8Q1</accession>
<dbReference type="SUPFAM" id="SSF102712">
    <property type="entry name" value="JAB1/MPN domain"/>
    <property type="match status" value="1"/>
</dbReference>
<keyword evidence="1" id="KW-0645">Protease</keyword>
<comment type="caution">
    <text evidence="8">The sequence shown here is derived from an EMBL/GenBank/DDBJ whole genome shotgun (WGS) entry which is preliminary data.</text>
</comment>
<evidence type="ECO:0000256" key="1">
    <source>
        <dbReference type="ARBA" id="ARBA00022670"/>
    </source>
</evidence>
<dbReference type="Proteomes" id="UP000254326">
    <property type="component" value="Unassembled WGS sequence"/>
</dbReference>
<dbReference type="GO" id="GO:0006508">
    <property type="term" value="P:proteolysis"/>
    <property type="evidence" value="ECO:0007669"/>
    <property type="project" value="UniProtKB-KW"/>
</dbReference>
<dbReference type="Pfam" id="PF00899">
    <property type="entry name" value="ThiF"/>
    <property type="match status" value="1"/>
</dbReference>
<evidence type="ECO:0000256" key="2">
    <source>
        <dbReference type="ARBA" id="ARBA00022723"/>
    </source>
</evidence>
<dbReference type="Gene3D" id="3.40.50.720">
    <property type="entry name" value="NAD(P)-binding Rossmann-like Domain"/>
    <property type="match status" value="1"/>
</dbReference>
<evidence type="ECO:0000313" key="9">
    <source>
        <dbReference type="Proteomes" id="UP000254326"/>
    </source>
</evidence>
<dbReference type="SUPFAM" id="SSF69572">
    <property type="entry name" value="Activating enzymes of the ubiquitin-like proteins"/>
    <property type="match status" value="1"/>
</dbReference>
<keyword evidence="2" id="KW-0479">Metal-binding</keyword>
<keyword evidence="4" id="KW-0862">Zinc</keyword>
<dbReference type="GO" id="GO:0008237">
    <property type="term" value="F:metallopeptidase activity"/>
    <property type="evidence" value="ECO:0007669"/>
    <property type="project" value="UniProtKB-KW"/>
</dbReference>
<proteinExistence type="predicted"/>
<protein>
    <recommendedName>
        <fullName evidence="10">Thiamine biosynthesis protein ThiF</fullName>
    </recommendedName>
</protein>
<evidence type="ECO:0000256" key="3">
    <source>
        <dbReference type="ARBA" id="ARBA00022801"/>
    </source>
</evidence>
<evidence type="ECO:0008006" key="10">
    <source>
        <dbReference type="Google" id="ProtNLM"/>
    </source>
</evidence>
<keyword evidence="5" id="KW-0482">Metalloprotease</keyword>
<dbReference type="EMBL" id="QKRA01000004">
    <property type="protein sequence ID" value="RDL44147.1"/>
    <property type="molecule type" value="Genomic_DNA"/>
</dbReference>
<keyword evidence="3" id="KW-0378">Hydrolase</keyword>
<sequence>MGELESKSEITPDIRDAIRWLEGYSSIAELKVKSCSVDGVVVSTSWVVDLPIKFESVGETDSGVRSIEPVSWMFPWEYPLSAPKPTLRDDFPLTLPHINPIIEGKGVSPCIAEVDLTDLLHSSGIEAVFEAMTHWLNNAASGELLCPVQGWEPVRRDNASGLVSADTYAIREELKSYAPARYLRYRYVVSGNNHNLVLGYIETPSLGRANSVFKVKDVGILNGVRHGPALLLQVDRIVSEYWAESVKTLADLRWLLKKLQLSDAFDARLKHIMATSSPKACATHNKAGIEEFMVVIAVERPFNVIGADNPWELLPYRVRFAENSEQLADDVPVHAPLMIKSTCPAMLRSVSGEDQDAGVIPISFIGCGSLGSKMALHLAKSGKYEFSLIDNDFFSSHNNARYGSVVDDFDSIGGSKVNLVGRDIRALGVNVEQLKVDVLELGKSKPAIVDKKFRYILDTTASLPVRHFLAHRAKLTARLMHSILYGKAAMGVLAIEGKARCVRVDDLMAYTNTLCYKDDRVQKAMYGGTIARESFGDGCSSATTIMDDIGLSVLSAALAGKVNQYTGESAGLDEGQIHIGHLDKDYRLDWTSYVLPATLIIPRDTNFGWEIRVLGNIRDQIERESKGSSVEQGGVLAGMVCHLSKTIYVTLIVPAPDGTIRTPARFDIATNGLEEIFKDIHSATNGQITFLGTWHSHPTSSPPSPKDRDTYAKLTKNYDLPIVMLVHTGGRIERV</sequence>
<evidence type="ECO:0000256" key="4">
    <source>
        <dbReference type="ARBA" id="ARBA00022833"/>
    </source>
</evidence>
<dbReference type="OrthoDB" id="5470925at2"/>